<keyword evidence="3" id="KW-1185">Reference proteome</keyword>
<dbReference type="EMBL" id="QWDE01000001">
    <property type="protein sequence ID" value="RFZ85501.1"/>
    <property type="molecule type" value="Genomic_DNA"/>
</dbReference>
<dbReference type="SUPFAM" id="SSF56219">
    <property type="entry name" value="DNase I-like"/>
    <property type="match status" value="1"/>
</dbReference>
<dbReference type="AlphaFoldDB" id="A0A3E2NX52"/>
<accession>A0A3E2NX52</accession>
<keyword evidence="2" id="KW-0378">Hydrolase</keyword>
<gene>
    <name evidence="2" type="ORF">DYU05_07855</name>
</gene>
<organism evidence="2 3">
    <name type="scientific">Mucilaginibacter terrenus</name>
    <dbReference type="NCBI Taxonomy" id="2482727"/>
    <lineage>
        <taxon>Bacteria</taxon>
        <taxon>Pseudomonadati</taxon>
        <taxon>Bacteroidota</taxon>
        <taxon>Sphingobacteriia</taxon>
        <taxon>Sphingobacteriales</taxon>
        <taxon>Sphingobacteriaceae</taxon>
        <taxon>Mucilaginibacter</taxon>
    </lineage>
</organism>
<dbReference type="OrthoDB" id="5500612at2"/>
<proteinExistence type="predicted"/>
<keyword evidence="2" id="KW-0540">Nuclease</keyword>
<sequence>MAYYPKLKTGYIPAERRNHVIDKIISLKKQIDETVPDKDLEQNLLLATWNIRDFGKKGGFNPADRLPESYFYIAEILSGFDLIAVQEVNDLAPLEAVLAIMGNNYSYIATDVADPKGGGNGERLTFVYDKRKIWFKNVAGEIVLPPNLLISKAELEIAGDKVVAGKQFRRTPYIVSFQCGWFKFDLCTVHLYYGEDQGEKLQERIEEIREVAAYLSNRADEAFLKEKSLILLGDFNIVSPEHETMKALLASGFEVPKKLRQKTNRDFNKYYDQIAFKTTPEQLEYIETTSNDPKKQNAGVFRIFDNCFNGDDLETYRAELLKTTEGKKAAEKGNDDLLEYYHTWKTWQLSDHNLLWTRLNINNSMKYLESCRLPVE</sequence>
<keyword evidence="2" id="KW-0255">Endonuclease</keyword>
<evidence type="ECO:0000313" key="3">
    <source>
        <dbReference type="Proteomes" id="UP000260823"/>
    </source>
</evidence>
<name>A0A3E2NX52_9SPHI</name>
<evidence type="ECO:0000313" key="2">
    <source>
        <dbReference type="EMBL" id="RFZ85501.1"/>
    </source>
</evidence>
<reference evidence="2 3" key="1">
    <citation type="submission" date="2018-08" db="EMBL/GenBank/DDBJ databases">
        <title>Mucilaginibacter terrae sp. nov., isolated from manganese diggings.</title>
        <authorList>
            <person name="Huang Y."/>
            <person name="Zhou Z."/>
        </authorList>
    </citation>
    <scope>NUCLEOTIDE SEQUENCE [LARGE SCALE GENOMIC DNA]</scope>
    <source>
        <strain evidence="2 3">ZH6</strain>
    </source>
</reference>
<comment type="caution">
    <text evidence="2">The sequence shown here is derived from an EMBL/GenBank/DDBJ whole genome shotgun (WGS) entry which is preliminary data.</text>
</comment>
<dbReference type="RefSeq" id="WP_117382400.1">
    <property type="nucleotide sequence ID" value="NZ_QWDE01000001.1"/>
</dbReference>
<feature type="domain" description="Endonuclease/exonuclease/phosphatase" evidence="1">
    <location>
        <begin position="47"/>
        <end position="249"/>
    </location>
</feature>
<dbReference type="InterPro" id="IPR036691">
    <property type="entry name" value="Endo/exonu/phosph_ase_sf"/>
</dbReference>
<dbReference type="Proteomes" id="UP000260823">
    <property type="component" value="Unassembled WGS sequence"/>
</dbReference>
<protein>
    <submittedName>
        <fullName evidence="2">Endonuclease</fullName>
    </submittedName>
</protein>
<evidence type="ECO:0000259" key="1">
    <source>
        <dbReference type="Pfam" id="PF03372"/>
    </source>
</evidence>
<dbReference type="CDD" id="cd10283">
    <property type="entry name" value="MnuA_DNase1-like"/>
    <property type="match status" value="1"/>
</dbReference>
<dbReference type="GO" id="GO:0004519">
    <property type="term" value="F:endonuclease activity"/>
    <property type="evidence" value="ECO:0007669"/>
    <property type="project" value="UniProtKB-KW"/>
</dbReference>
<dbReference type="InterPro" id="IPR005135">
    <property type="entry name" value="Endo/exonuclease/phosphatase"/>
</dbReference>
<dbReference type="Gene3D" id="3.60.10.10">
    <property type="entry name" value="Endonuclease/exonuclease/phosphatase"/>
    <property type="match status" value="1"/>
</dbReference>
<dbReference type="Pfam" id="PF03372">
    <property type="entry name" value="Exo_endo_phos"/>
    <property type="match status" value="1"/>
</dbReference>